<comment type="caution">
    <text evidence="1">The sequence shown here is derived from an EMBL/GenBank/DDBJ whole genome shotgun (WGS) entry which is preliminary data.</text>
</comment>
<reference evidence="1 2" key="1">
    <citation type="submission" date="2017-09" db="EMBL/GenBank/DDBJ databases">
        <title>Large-scale bioinformatics analysis of Bacillus genomes uncovers conserved roles of natural products in bacterial physiology.</title>
        <authorList>
            <consortium name="Agbiome Team Llc"/>
            <person name="Bleich R.M."/>
            <person name="Grubbs K.J."/>
            <person name="Santa Maria K.C."/>
            <person name="Allen S.E."/>
            <person name="Farag S."/>
            <person name="Shank E.A."/>
            <person name="Bowers A."/>
        </authorList>
    </citation>
    <scope>NUCLEOTIDE SEQUENCE [LARGE SCALE GENOMIC DNA]</scope>
    <source>
        <strain evidence="1 2">AFS094862</strain>
    </source>
</reference>
<gene>
    <name evidence="1" type="ORF">CON73_23765</name>
</gene>
<dbReference type="EMBL" id="NVOI01000096">
    <property type="protein sequence ID" value="PGG86376.1"/>
    <property type="molecule type" value="Genomic_DNA"/>
</dbReference>
<evidence type="ECO:0000313" key="1">
    <source>
        <dbReference type="EMBL" id="PGG86376.1"/>
    </source>
</evidence>
<sequence>MYRVNYNKPSWKDGDVAGTVNAGEGFTIDAKIMLNGAPQYRVHNSKGKTFYVTASQEFVYIQ</sequence>
<organism evidence="1 2">
    <name type="scientific">Bacillus toyonensis</name>
    <dbReference type="NCBI Taxonomy" id="155322"/>
    <lineage>
        <taxon>Bacteria</taxon>
        <taxon>Bacillati</taxon>
        <taxon>Bacillota</taxon>
        <taxon>Bacilli</taxon>
        <taxon>Bacillales</taxon>
        <taxon>Bacillaceae</taxon>
        <taxon>Bacillus</taxon>
        <taxon>Bacillus cereus group</taxon>
    </lineage>
</organism>
<protein>
    <submittedName>
        <fullName evidence="1">N-acetylmuramoyl-L-alanine amidase</fullName>
    </submittedName>
</protein>
<accession>A0A2C4MLU0</accession>
<proteinExistence type="predicted"/>
<evidence type="ECO:0000313" key="2">
    <source>
        <dbReference type="Proteomes" id="UP000225320"/>
    </source>
</evidence>
<dbReference type="AlphaFoldDB" id="A0A2C4MLU0"/>
<name>A0A2C4MLU0_9BACI</name>
<dbReference type="Proteomes" id="UP000225320">
    <property type="component" value="Unassembled WGS sequence"/>
</dbReference>